<dbReference type="NCBIfam" id="TIGR03934">
    <property type="entry name" value="TQXA_dom"/>
    <property type="match status" value="1"/>
</dbReference>
<dbReference type="InterPro" id="IPR023849">
    <property type="entry name" value="TQXA_dom"/>
</dbReference>
<dbReference type="EMBL" id="JBHSPU010000016">
    <property type="protein sequence ID" value="MFC5915326.1"/>
    <property type="molecule type" value="Genomic_DNA"/>
</dbReference>
<feature type="compositionally biased region" description="Low complexity" evidence="5">
    <location>
        <begin position="406"/>
        <end position="431"/>
    </location>
</feature>
<dbReference type="PROSITE" id="PS50847">
    <property type="entry name" value="GRAM_POS_ANCHORING"/>
    <property type="match status" value="1"/>
</dbReference>
<accession>A0ABW1GN76</accession>
<dbReference type="Pfam" id="PF08341">
    <property type="entry name" value="TED"/>
    <property type="match status" value="1"/>
</dbReference>
<evidence type="ECO:0000259" key="8">
    <source>
        <dbReference type="PROSITE" id="PS50847"/>
    </source>
</evidence>
<keyword evidence="6" id="KW-1133">Transmembrane helix</keyword>
<evidence type="ECO:0000256" key="6">
    <source>
        <dbReference type="SAM" id="Phobius"/>
    </source>
</evidence>
<keyword evidence="10" id="KW-1185">Reference proteome</keyword>
<feature type="signal peptide" evidence="7">
    <location>
        <begin position="1"/>
        <end position="30"/>
    </location>
</feature>
<dbReference type="InterPro" id="IPR019931">
    <property type="entry name" value="LPXTG_anchor"/>
</dbReference>
<evidence type="ECO:0000256" key="2">
    <source>
        <dbReference type="ARBA" id="ARBA00022525"/>
    </source>
</evidence>
<dbReference type="InterPro" id="IPR013552">
    <property type="entry name" value="Thioester_dom"/>
</dbReference>
<keyword evidence="4" id="KW-0572">Peptidoglycan-anchor</keyword>
<evidence type="ECO:0000256" key="7">
    <source>
        <dbReference type="SAM" id="SignalP"/>
    </source>
</evidence>
<feature type="transmembrane region" description="Helical" evidence="6">
    <location>
        <begin position="443"/>
        <end position="462"/>
    </location>
</feature>
<dbReference type="NCBIfam" id="NF041528">
    <property type="entry name" value="strep_LAETG"/>
    <property type="match status" value="1"/>
</dbReference>
<dbReference type="Proteomes" id="UP001596200">
    <property type="component" value="Unassembled WGS sequence"/>
</dbReference>
<evidence type="ECO:0000256" key="1">
    <source>
        <dbReference type="ARBA" id="ARBA00022512"/>
    </source>
</evidence>
<organism evidence="9 10">
    <name type="scientific">Streptomyces pulveraceus</name>
    <dbReference type="NCBI Taxonomy" id="68258"/>
    <lineage>
        <taxon>Bacteria</taxon>
        <taxon>Bacillati</taxon>
        <taxon>Actinomycetota</taxon>
        <taxon>Actinomycetes</taxon>
        <taxon>Kitasatosporales</taxon>
        <taxon>Streptomycetaceae</taxon>
        <taxon>Streptomyces</taxon>
    </lineage>
</organism>
<comment type="caution">
    <text evidence="9">The sequence shown here is derived from an EMBL/GenBank/DDBJ whole genome shotgun (WGS) entry which is preliminary data.</text>
</comment>
<dbReference type="Pfam" id="PF05506">
    <property type="entry name" value="PLipase_C_C"/>
    <property type="match status" value="1"/>
</dbReference>
<evidence type="ECO:0000256" key="4">
    <source>
        <dbReference type="ARBA" id="ARBA00023088"/>
    </source>
</evidence>
<keyword evidence="1" id="KW-0134">Cell wall</keyword>
<protein>
    <submittedName>
        <fullName evidence="9">Cys-Gln thioester bond-forming surface protein</fullName>
    </submittedName>
</protein>
<dbReference type="InterPro" id="IPR008475">
    <property type="entry name" value="PLipase_C_C"/>
</dbReference>
<evidence type="ECO:0000313" key="10">
    <source>
        <dbReference type="Proteomes" id="UP001596200"/>
    </source>
</evidence>
<feature type="region of interest" description="Disordered" evidence="5">
    <location>
        <begin position="396"/>
        <end position="434"/>
    </location>
</feature>
<dbReference type="Gene3D" id="1.10.150.480">
    <property type="match status" value="1"/>
</dbReference>
<dbReference type="RefSeq" id="WP_344511132.1">
    <property type="nucleotide sequence ID" value="NZ_BAAATU010000019.1"/>
</dbReference>
<keyword evidence="6" id="KW-0812">Transmembrane</keyword>
<evidence type="ECO:0000256" key="3">
    <source>
        <dbReference type="ARBA" id="ARBA00022729"/>
    </source>
</evidence>
<reference evidence="10" key="1">
    <citation type="journal article" date="2019" name="Int. J. Syst. Evol. Microbiol.">
        <title>The Global Catalogue of Microorganisms (GCM) 10K type strain sequencing project: providing services to taxonomists for standard genome sequencing and annotation.</title>
        <authorList>
            <consortium name="The Broad Institute Genomics Platform"/>
            <consortium name="The Broad Institute Genome Sequencing Center for Infectious Disease"/>
            <person name="Wu L."/>
            <person name="Ma J."/>
        </authorList>
    </citation>
    <scope>NUCLEOTIDE SEQUENCE [LARGE SCALE GENOMIC DNA]</scope>
    <source>
        <strain evidence="10">JCM 4147</strain>
    </source>
</reference>
<sequence length="470" mass="46911">MLSFFRRGLARLAIVSLASGLVATGATALAGPAAADGGDQSAGGATARLGGMTDFGRVTIEEKDGSRWSVGSAGLFEMRTGQGGTLSAYCIDLRTGARRDFHYKEVGWDQSSLHNNTDAGKILWVLEHSYPRVAVAELAEKAGAKGLDRSDAAAATQAAIWHFSDEVTATPAAADAKLLTAYLLGRAENLQEPKASLALAPSSVAGRSGGRLGPVTVTTSASAAALSLAPGAPPGARIVDKDGAPVTDAKNGDQVFLDIPAGAPDGSTELTALATTGVPLGRAFVSTDGPSQTLVLAGSSSSAVSAEASASWAGKGPVPAVTVANDCARGGVDVTASNEGDEAWTFDLRDVKYTVAPGETRTVTVPVAEDAAYDFTVTGPNGFEKTFRGVLGCRTAAPGTKPPGKPSAATAGGPATDGPTGSTGSATTGGDLAETGGSGATPMIAAVAAALVVLGAGAVFLLRRKRTARG</sequence>
<keyword evidence="3 7" id="KW-0732">Signal</keyword>
<feature type="domain" description="Gram-positive cocci surface proteins LPxTG" evidence="8">
    <location>
        <begin position="432"/>
        <end position="470"/>
    </location>
</feature>
<gene>
    <name evidence="9" type="ORF">ACFP1B_18135</name>
</gene>
<proteinExistence type="predicted"/>
<name>A0ABW1GN76_9ACTN</name>
<keyword evidence="2" id="KW-0964">Secreted</keyword>
<evidence type="ECO:0000313" key="9">
    <source>
        <dbReference type="EMBL" id="MFC5915326.1"/>
    </source>
</evidence>
<feature type="chain" id="PRO_5045181591" evidence="7">
    <location>
        <begin position="31"/>
        <end position="470"/>
    </location>
</feature>
<evidence type="ECO:0000256" key="5">
    <source>
        <dbReference type="SAM" id="MobiDB-lite"/>
    </source>
</evidence>
<dbReference type="NCBIfam" id="TIGR01167">
    <property type="entry name" value="LPXTG_anchor"/>
    <property type="match status" value="1"/>
</dbReference>
<keyword evidence="6" id="KW-0472">Membrane</keyword>